<sequence length="123" mass="14113">MAAEVPQTLEYRGGQLNAPLVLELEGQWTVDERKAANLDQRLKSLIISVVPDYLNDLEEEHQARALLAKFKRFFKKGTQRYKALMNELVNDGIKLSKLEINTSFIRVTKEVAKFLPKSSDKHK</sequence>
<gene>
    <name evidence="1" type="ORF">Tco_1004015</name>
</gene>
<comment type="caution">
    <text evidence="1">The sequence shown here is derived from an EMBL/GenBank/DDBJ whole genome shotgun (WGS) entry which is preliminary data.</text>
</comment>
<reference evidence="1" key="2">
    <citation type="submission" date="2022-01" db="EMBL/GenBank/DDBJ databases">
        <authorList>
            <person name="Yamashiro T."/>
            <person name="Shiraishi A."/>
            <person name="Satake H."/>
            <person name="Nakayama K."/>
        </authorList>
    </citation>
    <scope>NUCLEOTIDE SEQUENCE</scope>
</reference>
<keyword evidence="2" id="KW-1185">Reference proteome</keyword>
<accession>A0ABQ5FB74</accession>
<organism evidence="1 2">
    <name type="scientific">Tanacetum coccineum</name>
    <dbReference type="NCBI Taxonomy" id="301880"/>
    <lineage>
        <taxon>Eukaryota</taxon>
        <taxon>Viridiplantae</taxon>
        <taxon>Streptophyta</taxon>
        <taxon>Embryophyta</taxon>
        <taxon>Tracheophyta</taxon>
        <taxon>Spermatophyta</taxon>
        <taxon>Magnoliopsida</taxon>
        <taxon>eudicotyledons</taxon>
        <taxon>Gunneridae</taxon>
        <taxon>Pentapetalae</taxon>
        <taxon>asterids</taxon>
        <taxon>campanulids</taxon>
        <taxon>Asterales</taxon>
        <taxon>Asteraceae</taxon>
        <taxon>Asteroideae</taxon>
        <taxon>Anthemideae</taxon>
        <taxon>Anthemidinae</taxon>
        <taxon>Tanacetum</taxon>
    </lineage>
</organism>
<dbReference type="Proteomes" id="UP001151760">
    <property type="component" value="Unassembled WGS sequence"/>
</dbReference>
<proteinExistence type="predicted"/>
<reference evidence="1" key="1">
    <citation type="journal article" date="2022" name="Int. J. Mol. Sci.">
        <title>Draft Genome of Tanacetum Coccineum: Genomic Comparison of Closely Related Tanacetum-Family Plants.</title>
        <authorList>
            <person name="Yamashiro T."/>
            <person name="Shiraishi A."/>
            <person name="Nakayama K."/>
            <person name="Satake H."/>
        </authorList>
    </citation>
    <scope>NUCLEOTIDE SEQUENCE</scope>
</reference>
<evidence type="ECO:0000313" key="2">
    <source>
        <dbReference type="Proteomes" id="UP001151760"/>
    </source>
</evidence>
<protein>
    <submittedName>
        <fullName evidence="1">Uncharacterized protein</fullName>
    </submittedName>
</protein>
<name>A0ABQ5FB74_9ASTR</name>
<evidence type="ECO:0000313" key="1">
    <source>
        <dbReference type="EMBL" id="GJT60482.1"/>
    </source>
</evidence>
<dbReference type="EMBL" id="BQNB010017203">
    <property type="protein sequence ID" value="GJT60482.1"/>
    <property type="molecule type" value="Genomic_DNA"/>
</dbReference>